<keyword evidence="1" id="KW-0732">Signal</keyword>
<sequence>MRFSTSFLSAIVVAATGVAATASFSTSSITIAGSLTEKNCYGAPIPPWKAGHHPGWYYGHSSSPKGIPCLVDNLFCELLSLFPWGYHCPSPPSPPHNPPQTPPPPPKYDEKFYNLECAAQDDSYLTYGLVDTVADCQAMCDSVSGCTFINTYHDVNGKNGSPQLTCALFSKCLTADSADNCGGQSQPDGSIDYITDSTGYCKNY</sequence>
<reference evidence="2" key="1">
    <citation type="submission" date="2023-03" db="EMBL/GenBank/DDBJ databases">
        <title>Massive genome expansion in bonnet fungi (Mycena s.s.) driven by repeated elements and novel gene families across ecological guilds.</title>
        <authorList>
            <consortium name="Lawrence Berkeley National Laboratory"/>
            <person name="Harder C.B."/>
            <person name="Miyauchi S."/>
            <person name="Viragh M."/>
            <person name="Kuo A."/>
            <person name="Thoen E."/>
            <person name="Andreopoulos B."/>
            <person name="Lu D."/>
            <person name="Skrede I."/>
            <person name="Drula E."/>
            <person name="Henrissat B."/>
            <person name="Morin E."/>
            <person name="Kohler A."/>
            <person name="Barry K."/>
            <person name="LaButti K."/>
            <person name="Morin E."/>
            <person name="Salamov A."/>
            <person name="Lipzen A."/>
            <person name="Mereny Z."/>
            <person name="Hegedus B."/>
            <person name="Baldrian P."/>
            <person name="Stursova M."/>
            <person name="Weitz H."/>
            <person name="Taylor A."/>
            <person name="Grigoriev I.V."/>
            <person name="Nagy L.G."/>
            <person name="Martin F."/>
            <person name="Kauserud H."/>
        </authorList>
    </citation>
    <scope>NUCLEOTIDE SEQUENCE</scope>
    <source>
        <strain evidence="2">CBHHK002</strain>
    </source>
</reference>
<feature type="signal peptide" evidence="1">
    <location>
        <begin position="1"/>
        <end position="20"/>
    </location>
</feature>
<dbReference type="EMBL" id="JARIHO010000036">
    <property type="protein sequence ID" value="KAJ7331057.1"/>
    <property type="molecule type" value="Genomic_DNA"/>
</dbReference>
<dbReference type="Proteomes" id="UP001218218">
    <property type="component" value="Unassembled WGS sequence"/>
</dbReference>
<dbReference type="AlphaFoldDB" id="A0AAD6ZNK6"/>
<proteinExistence type="predicted"/>
<name>A0AAD6ZNK6_9AGAR</name>
<evidence type="ECO:0000313" key="3">
    <source>
        <dbReference type="Proteomes" id="UP001218218"/>
    </source>
</evidence>
<evidence type="ECO:0000313" key="2">
    <source>
        <dbReference type="EMBL" id="KAJ7331057.1"/>
    </source>
</evidence>
<protein>
    <recommendedName>
        <fullName evidence="4">Apple domain-containing protein</fullName>
    </recommendedName>
</protein>
<feature type="chain" id="PRO_5042174548" description="Apple domain-containing protein" evidence="1">
    <location>
        <begin position="21"/>
        <end position="204"/>
    </location>
</feature>
<accession>A0AAD6ZNK6</accession>
<evidence type="ECO:0000256" key="1">
    <source>
        <dbReference type="SAM" id="SignalP"/>
    </source>
</evidence>
<organism evidence="2 3">
    <name type="scientific">Mycena albidolilacea</name>
    <dbReference type="NCBI Taxonomy" id="1033008"/>
    <lineage>
        <taxon>Eukaryota</taxon>
        <taxon>Fungi</taxon>
        <taxon>Dikarya</taxon>
        <taxon>Basidiomycota</taxon>
        <taxon>Agaricomycotina</taxon>
        <taxon>Agaricomycetes</taxon>
        <taxon>Agaricomycetidae</taxon>
        <taxon>Agaricales</taxon>
        <taxon>Marasmiineae</taxon>
        <taxon>Mycenaceae</taxon>
        <taxon>Mycena</taxon>
    </lineage>
</organism>
<keyword evidence="3" id="KW-1185">Reference proteome</keyword>
<gene>
    <name evidence="2" type="ORF">DFH08DRAFT_882212</name>
</gene>
<comment type="caution">
    <text evidence="2">The sequence shown here is derived from an EMBL/GenBank/DDBJ whole genome shotgun (WGS) entry which is preliminary data.</text>
</comment>
<evidence type="ECO:0008006" key="4">
    <source>
        <dbReference type="Google" id="ProtNLM"/>
    </source>
</evidence>